<organism evidence="2 3">
    <name type="scientific">Listeria fleischmannii</name>
    <dbReference type="NCBI Taxonomy" id="1069827"/>
    <lineage>
        <taxon>Bacteria</taxon>
        <taxon>Bacillati</taxon>
        <taxon>Bacillota</taxon>
        <taxon>Bacilli</taxon>
        <taxon>Bacillales</taxon>
        <taxon>Listeriaceae</taxon>
        <taxon>Listeria</taxon>
    </lineage>
</organism>
<evidence type="ECO:0000259" key="1">
    <source>
        <dbReference type="Pfam" id="PF14021"/>
    </source>
</evidence>
<proteinExistence type="predicted"/>
<dbReference type="EMBL" id="JAARPY010000009">
    <property type="protein sequence ID" value="MBC1399118.1"/>
    <property type="molecule type" value="Genomic_DNA"/>
</dbReference>
<feature type="domain" description="TNT" evidence="1">
    <location>
        <begin position="70"/>
        <end position="125"/>
    </location>
</feature>
<dbReference type="Proteomes" id="UP000571128">
    <property type="component" value="Unassembled WGS sequence"/>
</dbReference>
<protein>
    <submittedName>
        <fullName evidence="2">TNT domain-containing protein</fullName>
    </submittedName>
</protein>
<dbReference type="GO" id="GO:0050135">
    <property type="term" value="F:NADP+ nucleosidase activity"/>
    <property type="evidence" value="ECO:0007669"/>
    <property type="project" value="InterPro"/>
</dbReference>
<name>A0A841YG84_9LIST</name>
<evidence type="ECO:0000313" key="2">
    <source>
        <dbReference type="EMBL" id="MBC1399118.1"/>
    </source>
</evidence>
<sequence length="194" mass="21685">MEFRGDSRTSKHFVPKKVTLENGEIAYKAKGDVLVRSPKYLDESGNIKWPEADGFVVDTAGKPITVNANLKAGQIIDRYGDPFGKFTSPVENGKILAYDTRGLPYPESAKVYRQYKVVKDINIENVQKAYDNLSPVEQNKLTNEMIRYKFSLEDIANPKSGKIAKVFGAGGGTQVQMGTVVAWYEKMNLLKEIK</sequence>
<evidence type="ECO:0000313" key="3">
    <source>
        <dbReference type="Proteomes" id="UP000571128"/>
    </source>
</evidence>
<reference evidence="2 3" key="1">
    <citation type="submission" date="2020-03" db="EMBL/GenBank/DDBJ databases">
        <title>Soil Listeria distribution.</title>
        <authorList>
            <person name="Liao J."/>
            <person name="Wiedmann M."/>
        </authorList>
    </citation>
    <scope>NUCLEOTIDE SEQUENCE [LARGE SCALE GENOMIC DNA]</scope>
    <source>
        <strain evidence="2 3">FSL L7-1645</strain>
    </source>
</reference>
<dbReference type="Pfam" id="PF14021">
    <property type="entry name" value="TNT"/>
    <property type="match status" value="1"/>
</dbReference>
<dbReference type="InterPro" id="IPR025331">
    <property type="entry name" value="TNT"/>
</dbReference>
<accession>A0A841YG84</accession>
<gene>
    <name evidence="2" type="ORF">HB844_09580</name>
</gene>
<comment type="caution">
    <text evidence="2">The sequence shown here is derived from an EMBL/GenBank/DDBJ whole genome shotgun (WGS) entry which is preliminary data.</text>
</comment>
<dbReference type="AlphaFoldDB" id="A0A841YG84"/>